<keyword evidence="2" id="KW-1185">Reference proteome</keyword>
<accession>A0A9W7TT44</accession>
<proteinExistence type="predicted"/>
<protein>
    <submittedName>
        <fullName evidence="1">General transcription factor II-I repeat domain-containing protein 2-like</fullName>
    </submittedName>
</protein>
<sequence>MAKRLGKRKVDSECRVLNQKWTSDYFFVQCKEVAVCLICQETVSVFKEYNLCRHYETRHRGKYASLRGQMRADKVLKLKSVLSAQKNTFVRQTQLIQSSVRASFQVAKLIATNGWLFSDGEYVKKCMNAVAEEVCPDKKDVLNAVSLSASTVTRRIEEMGDNAYAQLQEKVKEFEFFALALDESNDVQDTAQLLIFLRGFSSNFEVSEELAALQSLKGTTTGEDIFGKVCQTMGELGLDWSKLASITTDGAPSMVGASKGLIGRMNKEMEERGLTPPLQVHCLIHQQALCCKVLKWESVMKVVVSCINFIRANRLKHQQFQAFLAELQQRWEVTKFWLLYPPLARGRVLRRFYELLPEINAFLLTKGKTVPELINARKWDIAFLTDVTDMLNSLNLQLQGKGKLICDMYSHIKAFEVKIALLVGQVQKQDFTHLPITKSLSAEKPVAPFPAEKSVEALEMFDVRFRELHVHAKKIRLFQNPFAADIDKAPPSYQFELAELQNCDVLKDAFKPNGLIEFYASLPNETYPNIKRQAMKMSTLFGST</sequence>
<evidence type="ECO:0000313" key="2">
    <source>
        <dbReference type="Proteomes" id="UP001059041"/>
    </source>
</evidence>
<evidence type="ECO:0000313" key="1">
    <source>
        <dbReference type="EMBL" id="KAI7802962.1"/>
    </source>
</evidence>
<dbReference type="InterPro" id="IPR012337">
    <property type="entry name" value="RNaseH-like_sf"/>
</dbReference>
<dbReference type="EMBL" id="JAFHDT010000011">
    <property type="protein sequence ID" value="KAI7802962.1"/>
    <property type="molecule type" value="Genomic_DNA"/>
</dbReference>
<gene>
    <name evidence="1" type="ORF">IRJ41_000731</name>
</gene>
<comment type="caution">
    <text evidence="1">The sequence shown here is derived from an EMBL/GenBank/DDBJ whole genome shotgun (WGS) entry which is preliminary data.</text>
</comment>
<reference evidence="1" key="1">
    <citation type="submission" date="2021-02" db="EMBL/GenBank/DDBJ databases">
        <title>Comparative genomics reveals that relaxation of natural selection precedes convergent phenotypic evolution of cavefish.</title>
        <authorList>
            <person name="Peng Z."/>
        </authorList>
    </citation>
    <scope>NUCLEOTIDE SEQUENCE</scope>
    <source>
        <tissue evidence="1">Muscle</tissue>
    </source>
</reference>
<dbReference type="Proteomes" id="UP001059041">
    <property type="component" value="Linkage Group LG11"/>
</dbReference>
<dbReference type="SUPFAM" id="SSF53098">
    <property type="entry name" value="Ribonuclease H-like"/>
    <property type="match status" value="1"/>
</dbReference>
<name>A0A9W7TT44_TRIRA</name>
<feature type="non-terminal residue" evidence="1">
    <location>
        <position position="1"/>
    </location>
</feature>
<dbReference type="AlphaFoldDB" id="A0A9W7TT44"/>
<dbReference type="PANTHER" id="PTHR45913:SF21">
    <property type="entry name" value="DUF4371 DOMAIN-CONTAINING PROTEIN"/>
    <property type="match status" value="1"/>
</dbReference>
<dbReference type="PANTHER" id="PTHR45913">
    <property type="entry name" value="EPM2A-INTERACTING PROTEIN 1"/>
    <property type="match status" value="1"/>
</dbReference>
<organism evidence="1 2">
    <name type="scientific">Triplophysa rosa</name>
    <name type="common">Cave loach</name>
    <dbReference type="NCBI Taxonomy" id="992332"/>
    <lineage>
        <taxon>Eukaryota</taxon>
        <taxon>Metazoa</taxon>
        <taxon>Chordata</taxon>
        <taxon>Craniata</taxon>
        <taxon>Vertebrata</taxon>
        <taxon>Euteleostomi</taxon>
        <taxon>Actinopterygii</taxon>
        <taxon>Neopterygii</taxon>
        <taxon>Teleostei</taxon>
        <taxon>Ostariophysi</taxon>
        <taxon>Cypriniformes</taxon>
        <taxon>Nemacheilidae</taxon>
        <taxon>Triplophysa</taxon>
    </lineage>
</organism>